<dbReference type="InterPro" id="IPR001944">
    <property type="entry name" value="Glycoside_Hdrlase_35"/>
</dbReference>
<dbReference type="PRINTS" id="PR00742">
    <property type="entry name" value="GLHYDRLASE35"/>
</dbReference>
<dbReference type="GO" id="GO:0004565">
    <property type="term" value="F:beta-galactosidase activity"/>
    <property type="evidence" value="ECO:0007669"/>
    <property type="project" value="InterPro"/>
</dbReference>
<evidence type="ECO:0000256" key="1">
    <source>
        <dbReference type="ARBA" id="ARBA00009809"/>
    </source>
</evidence>
<dbReference type="PANTHER" id="PTHR23421">
    <property type="entry name" value="BETA-GALACTOSIDASE RELATED"/>
    <property type="match status" value="1"/>
</dbReference>
<sequence length="532" mass="60290">MAKLFLLCLFSILPALFCWVSSADLPTNYEYFTEGGIVAGLNADQRYFKLNEKEITIFSGAFHYFRVHSSQWRDRLRKMRAAGLNTIETYVSWNLHEYHSGAFDFGHGGSDFEEFLDIAEFIKIAQEEDLFVLVRAGPYICSEWEFGGLPSWLLREKDIKVRTSDEVFLKYVARFWGELLQILEPLQFTNGGPIIAFQVENEYGNTGNHDSEYLHALVSIYRDNEIKELLYTSDPPGAGSNGALPNELLMTANFNSNPTWNLDTLDSLQTDKPTMTMEYWSGWFDHVGEDHHTVSVETYSEIYEAIITHPASVNIYMFVGSTNFGFTNGASSLYSGLDNSGLQPDTTSYDYDAPITEAGEITDKFTATARLIEQYNPVKTKLPEVPETPERVVFEDIKIEEQILLRKIIDDYPEAVVSESIVSMEQLPINNNSGQSFGYVVYRKTGLNLREGAELKISGYVRDTVLVLLNGQLLNPVLSSKSDLDSFGYWRVKDSTVTLTREALREATLDLVVENNARNNYGSLDQFQQFKG</sequence>
<reference evidence="7" key="2">
    <citation type="submission" date="2024-08" db="UniProtKB">
        <authorList>
            <consortium name="EnsemblMetazoa"/>
        </authorList>
    </citation>
    <scope>IDENTIFICATION</scope>
</reference>
<dbReference type="InterPro" id="IPR019801">
    <property type="entry name" value="Glyco_hydro_35_CS"/>
</dbReference>
<dbReference type="PROSITE" id="PS01182">
    <property type="entry name" value="GLYCOSYL_HYDROL_F35"/>
    <property type="match status" value="1"/>
</dbReference>
<proteinExistence type="inferred from homology"/>
<dbReference type="GO" id="GO:0005975">
    <property type="term" value="P:carbohydrate metabolic process"/>
    <property type="evidence" value="ECO:0007669"/>
    <property type="project" value="InterPro"/>
</dbReference>
<dbReference type="Proteomes" id="UP000019118">
    <property type="component" value="Unassembled WGS sequence"/>
</dbReference>
<feature type="active site" description="Nucleophile" evidence="4">
    <location>
        <position position="278"/>
    </location>
</feature>
<dbReference type="InterPro" id="IPR026283">
    <property type="entry name" value="B-gal_1-like"/>
</dbReference>
<keyword evidence="5" id="KW-0732">Signal</keyword>
<dbReference type="FunFam" id="2.60.120.260:FF:000049">
    <property type="entry name" value="Beta-galactosidase"/>
    <property type="match status" value="1"/>
</dbReference>
<feature type="active site" description="Proton donor" evidence="4">
    <location>
        <position position="202"/>
    </location>
</feature>
<dbReference type="InterPro" id="IPR017853">
    <property type="entry name" value="GH"/>
</dbReference>
<feature type="signal peptide" evidence="5">
    <location>
        <begin position="1"/>
        <end position="23"/>
    </location>
</feature>
<dbReference type="EnsemblMetazoa" id="XM_019906780.1">
    <property type="protein sequence ID" value="XP_019762339.1"/>
    <property type="gene ID" value="LOC109539169"/>
</dbReference>
<dbReference type="SUPFAM" id="SSF51445">
    <property type="entry name" value="(Trans)glycosidases"/>
    <property type="match status" value="1"/>
</dbReference>
<evidence type="ECO:0000256" key="4">
    <source>
        <dbReference type="PIRSR" id="PIRSR006336-1"/>
    </source>
</evidence>
<organism evidence="7 8">
    <name type="scientific">Dendroctonus ponderosae</name>
    <name type="common">Mountain pine beetle</name>
    <dbReference type="NCBI Taxonomy" id="77166"/>
    <lineage>
        <taxon>Eukaryota</taxon>
        <taxon>Metazoa</taxon>
        <taxon>Ecdysozoa</taxon>
        <taxon>Arthropoda</taxon>
        <taxon>Hexapoda</taxon>
        <taxon>Insecta</taxon>
        <taxon>Pterygota</taxon>
        <taxon>Neoptera</taxon>
        <taxon>Endopterygota</taxon>
        <taxon>Coleoptera</taxon>
        <taxon>Polyphaga</taxon>
        <taxon>Cucujiformia</taxon>
        <taxon>Curculionidae</taxon>
        <taxon>Scolytinae</taxon>
        <taxon>Dendroctonus</taxon>
    </lineage>
</organism>
<evidence type="ECO:0000256" key="5">
    <source>
        <dbReference type="SAM" id="SignalP"/>
    </source>
</evidence>
<feature type="domain" description="Glycoside hydrolase 35 catalytic" evidence="6">
    <location>
        <begin position="48"/>
        <end position="374"/>
    </location>
</feature>
<protein>
    <recommendedName>
        <fullName evidence="6">Glycoside hydrolase 35 catalytic domain-containing protein</fullName>
    </recommendedName>
</protein>
<evidence type="ECO:0000259" key="6">
    <source>
        <dbReference type="Pfam" id="PF01301"/>
    </source>
</evidence>
<dbReference type="Gene3D" id="3.20.20.80">
    <property type="entry name" value="Glycosidases"/>
    <property type="match status" value="1"/>
</dbReference>
<evidence type="ECO:0000256" key="2">
    <source>
        <dbReference type="ARBA" id="ARBA00022801"/>
    </source>
</evidence>
<evidence type="ECO:0000256" key="3">
    <source>
        <dbReference type="ARBA" id="ARBA00023295"/>
    </source>
</evidence>
<dbReference type="Gene3D" id="2.60.120.260">
    <property type="entry name" value="Galactose-binding domain-like"/>
    <property type="match status" value="1"/>
</dbReference>
<keyword evidence="8" id="KW-1185">Reference proteome</keyword>
<reference evidence="8" key="1">
    <citation type="journal article" date="2013" name="Genome Biol.">
        <title>Draft genome of the mountain pine beetle, Dendroctonus ponderosae Hopkins, a major forest pest.</title>
        <authorList>
            <person name="Keeling C.I."/>
            <person name="Yuen M.M."/>
            <person name="Liao N.Y."/>
            <person name="Docking T.R."/>
            <person name="Chan S.K."/>
            <person name="Taylor G.A."/>
            <person name="Palmquist D.L."/>
            <person name="Jackman S.D."/>
            <person name="Nguyen A."/>
            <person name="Li M."/>
            <person name="Henderson H."/>
            <person name="Janes J.K."/>
            <person name="Zhao Y."/>
            <person name="Pandoh P."/>
            <person name="Moore R."/>
            <person name="Sperling F.A."/>
            <person name="Huber D.P."/>
            <person name="Birol I."/>
            <person name="Jones S.J."/>
            <person name="Bohlmann J."/>
        </authorList>
    </citation>
    <scope>NUCLEOTIDE SEQUENCE</scope>
</reference>
<dbReference type="Pfam" id="PF01301">
    <property type="entry name" value="Glyco_hydro_35"/>
    <property type="match status" value="1"/>
</dbReference>
<keyword evidence="2" id="KW-0378">Hydrolase</keyword>
<dbReference type="PIRSF" id="PIRSF006336">
    <property type="entry name" value="B-gal"/>
    <property type="match status" value="1"/>
</dbReference>
<keyword evidence="3" id="KW-0326">Glycosidase</keyword>
<comment type="similarity">
    <text evidence="1">Belongs to the glycosyl hydrolase 35 family.</text>
</comment>
<dbReference type="InterPro" id="IPR031330">
    <property type="entry name" value="Gly_Hdrlase_35_cat"/>
</dbReference>
<name>A0AAR5PMT1_DENPD</name>
<accession>A0AAR5PMT1</accession>
<dbReference type="AlphaFoldDB" id="A0AAR5PMT1"/>
<evidence type="ECO:0000313" key="7">
    <source>
        <dbReference type="EnsemblMetazoa" id="XP_019762339.1"/>
    </source>
</evidence>
<evidence type="ECO:0000313" key="8">
    <source>
        <dbReference type="Proteomes" id="UP000019118"/>
    </source>
</evidence>
<feature type="chain" id="PRO_5043434282" description="Glycoside hydrolase 35 catalytic domain-containing protein" evidence="5">
    <location>
        <begin position="24"/>
        <end position="532"/>
    </location>
</feature>